<dbReference type="InterPro" id="IPR036291">
    <property type="entry name" value="NAD(P)-bd_dom_sf"/>
</dbReference>
<dbReference type="FunFam" id="3.40.50.720:FF:000084">
    <property type="entry name" value="Short-chain dehydrogenase reductase"/>
    <property type="match status" value="1"/>
</dbReference>
<dbReference type="PROSITE" id="PS00061">
    <property type="entry name" value="ADH_SHORT"/>
    <property type="match status" value="1"/>
</dbReference>
<name>A0A1S1QN43_9ACTN</name>
<dbReference type="CDD" id="cd05233">
    <property type="entry name" value="SDR_c"/>
    <property type="match status" value="1"/>
</dbReference>
<keyword evidence="4" id="KW-1185">Reference proteome</keyword>
<sequence>MTDLFEGKVALITGAGSGMGRAITIRLAREGASVLALDIDEGRLAETKALTAGTVSVRQADVSDPAACAEAVAACVDEFGQLDVLGNVAGIYLAEHTTKVTLEQYRRVMGVNLDAYFFLAQAAIPHLLETGGNIVNIASNAGIQGLPYSAAYCMSKGGVIQLTRALAVEFLKTPLRVNAIAPAGTNTNIASAMTFPAGMDPDLSRRMAGLRGLAEPAEIATLFSFLASGEARSVTGAVYTMDNGLTVS</sequence>
<protein>
    <submittedName>
        <fullName evidence="3">Short-chain dehydrogenase</fullName>
    </submittedName>
</protein>
<dbReference type="AlphaFoldDB" id="A0A1S1QN43"/>
<organism evidence="3 4">
    <name type="scientific">Parafrankia soli</name>
    <dbReference type="NCBI Taxonomy" id="2599596"/>
    <lineage>
        <taxon>Bacteria</taxon>
        <taxon>Bacillati</taxon>
        <taxon>Actinomycetota</taxon>
        <taxon>Actinomycetes</taxon>
        <taxon>Frankiales</taxon>
        <taxon>Frankiaceae</taxon>
        <taxon>Parafrankia</taxon>
    </lineage>
</organism>
<dbReference type="InterPro" id="IPR002347">
    <property type="entry name" value="SDR_fam"/>
</dbReference>
<evidence type="ECO:0000313" key="3">
    <source>
        <dbReference type="EMBL" id="OHV34532.1"/>
    </source>
</evidence>
<keyword evidence="2" id="KW-0560">Oxidoreductase</keyword>
<dbReference type="OrthoDB" id="7064009at2"/>
<dbReference type="InterPro" id="IPR020904">
    <property type="entry name" value="Sc_DH/Rdtase_CS"/>
</dbReference>
<dbReference type="Pfam" id="PF13561">
    <property type="entry name" value="adh_short_C2"/>
    <property type="match status" value="1"/>
</dbReference>
<reference evidence="4" key="1">
    <citation type="submission" date="2016-07" db="EMBL/GenBank/DDBJ databases">
        <title>Frankia sp. NRRL B-16219 Genome sequencing.</title>
        <authorList>
            <person name="Ghodhbane-Gtari F."/>
            <person name="Swanson E."/>
            <person name="Gueddou A."/>
            <person name="Louati M."/>
            <person name="Nouioui I."/>
            <person name="Hezbri K."/>
            <person name="Abebe-Akele F."/>
            <person name="Simpson S."/>
            <person name="Morris K."/>
            <person name="Thomas K."/>
            <person name="Gtari M."/>
            <person name="Tisa L.S."/>
        </authorList>
    </citation>
    <scope>NUCLEOTIDE SEQUENCE [LARGE SCALE GENOMIC DNA]</scope>
    <source>
        <strain evidence="4">NRRL B-16219</strain>
    </source>
</reference>
<evidence type="ECO:0000256" key="2">
    <source>
        <dbReference type="ARBA" id="ARBA00023002"/>
    </source>
</evidence>
<dbReference type="EMBL" id="MAXA01000136">
    <property type="protein sequence ID" value="OHV34532.1"/>
    <property type="molecule type" value="Genomic_DNA"/>
</dbReference>
<dbReference type="Gene3D" id="3.40.50.720">
    <property type="entry name" value="NAD(P)-binding Rossmann-like Domain"/>
    <property type="match status" value="1"/>
</dbReference>
<comment type="similarity">
    <text evidence="1">Belongs to the short-chain dehydrogenases/reductases (SDR) family.</text>
</comment>
<evidence type="ECO:0000313" key="4">
    <source>
        <dbReference type="Proteomes" id="UP000179769"/>
    </source>
</evidence>
<proteinExistence type="inferred from homology"/>
<dbReference type="PANTHER" id="PTHR43639">
    <property type="entry name" value="OXIDOREDUCTASE, SHORT-CHAIN DEHYDROGENASE/REDUCTASE FAMILY (AFU_ORTHOLOGUE AFUA_5G02870)"/>
    <property type="match status" value="1"/>
</dbReference>
<dbReference type="SUPFAM" id="SSF51735">
    <property type="entry name" value="NAD(P)-binding Rossmann-fold domains"/>
    <property type="match status" value="1"/>
</dbReference>
<dbReference type="PANTHER" id="PTHR43639:SF1">
    <property type="entry name" value="SHORT-CHAIN DEHYDROGENASE_REDUCTASE FAMILY PROTEIN"/>
    <property type="match status" value="1"/>
</dbReference>
<accession>A0A1S1QN43</accession>
<comment type="caution">
    <text evidence="3">The sequence shown here is derived from an EMBL/GenBank/DDBJ whole genome shotgun (WGS) entry which is preliminary data.</text>
</comment>
<evidence type="ECO:0000256" key="1">
    <source>
        <dbReference type="ARBA" id="ARBA00006484"/>
    </source>
</evidence>
<gene>
    <name evidence="3" type="ORF">BBK14_15505</name>
</gene>
<dbReference type="PRINTS" id="PR00081">
    <property type="entry name" value="GDHRDH"/>
</dbReference>
<dbReference type="PRINTS" id="PR00080">
    <property type="entry name" value="SDRFAMILY"/>
</dbReference>
<dbReference type="RefSeq" id="WP_071062362.1">
    <property type="nucleotide sequence ID" value="NZ_JBFLUH010000095.1"/>
</dbReference>
<dbReference type="Proteomes" id="UP000179769">
    <property type="component" value="Unassembled WGS sequence"/>
</dbReference>
<dbReference type="GO" id="GO:0016491">
    <property type="term" value="F:oxidoreductase activity"/>
    <property type="evidence" value="ECO:0007669"/>
    <property type="project" value="UniProtKB-KW"/>
</dbReference>